<dbReference type="PANTHER" id="PTHR43280:SF34">
    <property type="entry name" value="ARAC-FAMILY TRANSCRIPTIONAL REGULATOR"/>
    <property type="match status" value="1"/>
</dbReference>
<dbReference type="PROSITE" id="PS00041">
    <property type="entry name" value="HTH_ARAC_FAMILY_1"/>
    <property type="match status" value="1"/>
</dbReference>
<dbReference type="Proteomes" id="UP000006178">
    <property type="component" value="Chromosome"/>
</dbReference>
<keyword evidence="6" id="KW-1185">Reference proteome</keyword>
<keyword evidence="1" id="KW-0805">Transcription regulation</keyword>
<dbReference type="KEGG" id="tsh:Tsac_0502"/>
<dbReference type="AlphaFoldDB" id="I3VSN3"/>
<organism evidence="5 6">
    <name type="scientific">Thermoanaerobacterium saccharolyticum (strain DSM 8691 / JW/SL-YS485)</name>
    <dbReference type="NCBI Taxonomy" id="1094508"/>
    <lineage>
        <taxon>Bacteria</taxon>
        <taxon>Bacillati</taxon>
        <taxon>Bacillota</taxon>
        <taxon>Clostridia</taxon>
        <taxon>Thermoanaerobacterales</taxon>
        <taxon>Thermoanaerobacteraceae</taxon>
        <taxon>Thermoanaerobacterium</taxon>
    </lineage>
</organism>
<evidence type="ECO:0000256" key="1">
    <source>
        <dbReference type="ARBA" id="ARBA00023015"/>
    </source>
</evidence>
<proteinExistence type="predicted"/>
<evidence type="ECO:0000313" key="5">
    <source>
        <dbReference type="EMBL" id="AFK85528.1"/>
    </source>
</evidence>
<dbReference type="GO" id="GO:0003700">
    <property type="term" value="F:DNA-binding transcription factor activity"/>
    <property type="evidence" value="ECO:0007669"/>
    <property type="project" value="InterPro"/>
</dbReference>
<reference evidence="5 6" key="1">
    <citation type="journal article" date="2014" name="Appl. Environ. Microbiol.">
        <title>Profile of Secreted Hydrolases, Associated Proteins, and SlpA in Thermoanaerobacterium saccharolyticum during the Degradation of Hemicellulose.</title>
        <authorList>
            <person name="Currie D.H."/>
            <person name="Guss A.M."/>
            <person name="Herring C.D."/>
            <person name="Giannone R.J."/>
            <person name="Johnson C.M."/>
            <person name="Lankford P.K."/>
            <person name="Brown S.D."/>
            <person name="Hettich R.L."/>
            <person name="Lynd L.R."/>
        </authorList>
    </citation>
    <scope>NUCLEOTIDE SEQUENCE [LARGE SCALE GENOMIC DNA]</scope>
    <source>
        <strain evidence="6">DSM 8691 / JW/SL-YS485</strain>
    </source>
</reference>
<dbReference type="eggNOG" id="COG2169">
    <property type="taxonomic scope" value="Bacteria"/>
</dbReference>
<dbReference type="Gene3D" id="1.10.10.60">
    <property type="entry name" value="Homeodomain-like"/>
    <property type="match status" value="2"/>
</dbReference>
<dbReference type="Gene3D" id="2.60.120.10">
    <property type="entry name" value="Jelly Rolls"/>
    <property type="match status" value="1"/>
</dbReference>
<dbReference type="InterPro" id="IPR014710">
    <property type="entry name" value="RmlC-like_jellyroll"/>
</dbReference>
<dbReference type="RefSeq" id="WP_014757447.1">
    <property type="nucleotide sequence ID" value="NC_017992.1"/>
</dbReference>
<dbReference type="STRING" id="1094508.Tsac_0502"/>
<dbReference type="InterPro" id="IPR009057">
    <property type="entry name" value="Homeodomain-like_sf"/>
</dbReference>
<dbReference type="BioCyc" id="TSAC1094508:GLMA-499-MONOMER"/>
<dbReference type="InterPro" id="IPR018062">
    <property type="entry name" value="HTH_AraC-typ_CS"/>
</dbReference>
<dbReference type="PATRIC" id="fig|1094508.3.peg.507"/>
<keyword evidence="2" id="KW-0238">DNA-binding</keyword>
<dbReference type="PROSITE" id="PS01124">
    <property type="entry name" value="HTH_ARAC_FAMILY_2"/>
    <property type="match status" value="1"/>
</dbReference>
<dbReference type="InterPro" id="IPR037923">
    <property type="entry name" value="HTH-like"/>
</dbReference>
<dbReference type="GO" id="GO:0043565">
    <property type="term" value="F:sequence-specific DNA binding"/>
    <property type="evidence" value="ECO:0007669"/>
    <property type="project" value="InterPro"/>
</dbReference>
<sequence length="273" mass="31989">MSTVFAKINDPIYILHSKDQSPYKMDEIHYHDCFELIFFLSNNVTYFIKDKLYNIKKYDLLFISPFELHRVTDTGEKYYERIVINLSKEYFDSSISGTKAVNFFTTVSSKISLNNAEINNIFLSLLHEKQLNDEFSKERVKLLVKELFILLNREVENYNMQTDSNVSNERILSIISYINDNYMDNITLSSLAEKFYISPYYLGHLFKKVTGFTIIKYLNKKRISVAQQLLATGKYKISTVCEMVGYNNLTSFSRTFKAVSGVSPMQYKKQYKL</sequence>
<dbReference type="SUPFAM" id="SSF51215">
    <property type="entry name" value="Regulatory protein AraC"/>
    <property type="match status" value="1"/>
</dbReference>
<dbReference type="PANTHER" id="PTHR43280">
    <property type="entry name" value="ARAC-FAMILY TRANSCRIPTIONAL REGULATOR"/>
    <property type="match status" value="1"/>
</dbReference>
<keyword evidence="3" id="KW-0804">Transcription</keyword>
<evidence type="ECO:0000256" key="2">
    <source>
        <dbReference type="ARBA" id="ARBA00023125"/>
    </source>
</evidence>
<name>I3VSN3_THESW</name>
<dbReference type="InterPro" id="IPR003313">
    <property type="entry name" value="AraC-bd"/>
</dbReference>
<dbReference type="SMART" id="SM00342">
    <property type="entry name" value="HTH_ARAC"/>
    <property type="match status" value="1"/>
</dbReference>
<feature type="domain" description="HTH araC/xylS-type" evidence="4">
    <location>
        <begin position="172"/>
        <end position="270"/>
    </location>
</feature>
<accession>I3VSN3</accession>
<evidence type="ECO:0000256" key="3">
    <source>
        <dbReference type="ARBA" id="ARBA00023163"/>
    </source>
</evidence>
<protein>
    <submittedName>
        <fullName evidence="5">Transcriptional regulator, AraC family</fullName>
    </submittedName>
</protein>
<dbReference type="InterPro" id="IPR018060">
    <property type="entry name" value="HTH_AraC"/>
</dbReference>
<evidence type="ECO:0000259" key="4">
    <source>
        <dbReference type="PROSITE" id="PS01124"/>
    </source>
</evidence>
<dbReference type="Pfam" id="PF02311">
    <property type="entry name" value="AraC_binding"/>
    <property type="match status" value="1"/>
</dbReference>
<dbReference type="EMBL" id="CP003184">
    <property type="protein sequence ID" value="AFK85528.1"/>
    <property type="molecule type" value="Genomic_DNA"/>
</dbReference>
<dbReference type="Pfam" id="PF12833">
    <property type="entry name" value="HTH_18"/>
    <property type="match status" value="1"/>
</dbReference>
<dbReference type="SUPFAM" id="SSF46689">
    <property type="entry name" value="Homeodomain-like"/>
    <property type="match status" value="2"/>
</dbReference>
<gene>
    <name evidence="5" type="ordered locus">Tsac_0502</name>
</gene>
<evidence type="ECO:0000313" key="6">
    <source>
        <dbReference type="Proteomes" id="UP000006178"/>
    </source>
</evidence>